<dbReference type="Gene3D" id="1.20.120.330">
    <property type="entry name" value="Nucleotidyltransferases domain 2"/>
    <property type="match status" value="1"/>
</dbReference>
<organism evidence="2 3">
    <name type="scientific">Linum tenue</name>
    <dbReference type="NCBI Taxonomy" id="586396"/>
    <lineage>
        <taxon>Eukaryota</taxon>
        <taxon>Viridiplantae</taxon>
        <taxon>Streptophyta</taxon>
        <taxon>Embryophyta</taxon>
        <taxon>Tracheophyta</taxon>
        <taxon>Spermatophyta</taxon>
        <taxon>Magnoliopsida</taxon>
        <taxon>eudicotyledons</taxon>
        <taxon>Gunneridae</taxon>
        <taxon>Pentapetalae</taxon>
        <taxon>rosids</taxon>
        <taxon>fabids</taxon>
        <taxon>Malpighiales</taxon>
        <taxon>Linaceae</taxon>
        <taxon>Linum</taxon>
    </lineage>
</organism>
<dbReference type="Proteomes" id="UP001154282">
    <property type="component" value="Unassembled WGS sequence"/>
</dbReference>
<dbReference type="AlphaFoldDB" id="A0AAV0JZ74"/>
<keyword evidence="3" id="KW-1185">Reference proteome</keyword>
<feature type="coiled-coil region" evidence="1">
    <location>
        <begin position="43"/>
        <end position="112"/>
    </location>
</feature>
<proteinExistence type="predicted"/>
<evidence type="ECO:0000313" key="3">
    <source>
        <dbReference type="Proteomes" id="UP001154282"/>
    </source>
</evidence>
<dbReference type="EMBL" id="CAMGYJ010000005">
    <property type="protein sequence ID" value="CAI0415148.1"/>
    <property type="molecule type" value="Genomic_DNA"/>
</dbReference>
<reference evidence="2" key="1">
    <citation type="submission" date="2022-08" db="EMBL/GenBank/DDBJ databases">
        <authorList>
            <person name="Gutierrez-Valencia J."/>
        </authorList>
    </citation>
    <scope>NUCLEOTIDE SEQUENCE</scope>
</reference>
<evidence type="ECO:0000256" key="1">
    <source>
        <dbReference type="SAM" id="Coils"/>
    </source>
</evidence>
<evidence type="ECO:0000313" key="2">
    <source>
        <dbReference type="EMBL" id="CAI0415148.1"/>
    </source>
</evidence>
<accession>A0AAV0JZ74</accession>
<comment type="caution">
    <text evidence="2">The sequence shown here is derived from an EMBL/GenBank/DDBJ whole genome shotgun (WGS) entry which is preliminary data.</text>
</comment>
<name>A0AAV0JZ74_9ROSI</name>
<gene>
    <name evidence="2" type="ORF">LITE_LOCUS16526</name>
</gene>
<protein>
    <submittedName>
        <fullName evidence="2">Uncharacterized protein</fullName>
    </submittedName>
</protein>
<sequence length="325" mass="36863">MSMVRLELEKQNTDFRNLQGVLPVKESELAEAKVEIQRLGSERESLLVAVEEKDSRLETAKEKLNEVNHQVAELRKVLNSKETQLHQATAKLNEKEERVQNMQNQLNDTRLKVAEAGSVVEGMVDLTNKLVLSDRQTIDFTIPDRQLEIELDLVRESLMNKEMELKKRDEELRRLKEEMVVDGYDLKKLYALALERLGEKTVGELGIEKLQLEAMQLEVEVAKAELQKLTEMSRRLNEQAGESLEADTDTVLKEMTRFSDLTDQLVKEAGLGDSRRLAEKVGESLEPDTDIGGIFQGEDTVLKEMARLSDLTDQLVKEAGLGDSD</sequence>
<feature type="coiled-coil region" evidence="1">
    <location>
        <begin position="207"/>
        <end position="239"/>
    </location>
</feature>
<keyword evidence="1" id="KW-0175">Coiled coil</keyword>